<dbReference type="SUPFAM" id="SSF53335">
    <property type="entry name" value="S-adenosyl-L-methionine-dependent methyltransferases"/>
    <property type="match status" value="1"/>
</dbReference>
<proteinExistence type="predicted"/>
<protein>
    <submittedName>
        <fullName evidence="3">Uncharacterized protein</fullName>
    </submittedName>
</protein>
<keyword evidence="1" id="KW-0489">Methyltransferase</keyword>
<evidence type="ECO:0000313" key="3">
    <source>
        <dbReference type="EMBL" id="UGS37028.1"/>
    </source>
</evidence>
<gene>
    <name evidence="3" type="ORF">DSM104329_03440</name>
</gene>
<dbReference type="GO" id="GO:0032259">
    <property type="term" value="P:methylation"/>
    <property type="evidence" value="ECO:0007669"/>
    <property type="project" value="UniProtKB-KW"/>
</dbReference>
<dbReference type="InterPro" id="IPR038375">
    <property type="entry name" value="NDUFAF7_sf"/>
</dbReference>
<reference evidence="3" key="1">
    <citation type="journal article" date="2022" name="Int. J. Syst. Evol. Microbiol.">
        <title>Pseudomonas aegrilactucae sp. nov. and Pseudomonas morbosilactucae sp. nov., pathogens causing bacterial rot of lettuce in Japan.</title>
        <authorList>
            <person name="Sawada H."/>
            <person name="Fujikawa T."/>
            <person name="Satou M."/>
        </authorList>
    </citation>
    <scope>NUCLEOTIDE SEQUENCE</scope>
    <source>
        <strain evidence="3">0166_1</strain>
    </source>
</reference>
<dbReference type="AlphaFoldDB" id="A0A9E6XZR9"/>
<dbReference type="Proteomes" id="UP001162834">
    <property type="component" value="Chromosome"/>
</dbReference>
<organism evidence="3 4">
    <name type="scientific">Capillimicrobium parvum</name>
    <dbReference type="NCBI Taxonomy" id="2884022"/>
    <lineage>
        <taxon>Bacteria</taxon>
        <taxon>Bacillati</taxon>
        <taxon>Actinomycetota</taxon>
        <taxon>Thermoleophilia</taxon>
        <taxon>Solirubrobacterales</taxon>
        <taxon>Capillimicrobiaceae</taxon>
        <taxon>Capillimicrobium</taxon>
    </lineage>
</organism>
<dbReference type="RefSeq" id="WP_259311091.1">
    <property type="nucleotide sequence ID" value="NZ_CP087164.1"/>
</dbReference>
<dbReference type="InterPro" id="IPR003788">
    <property type="entry name" value="NDUFAF7"/>
</dbReference>
<keyword evidence="2" id="KW-0808">Transferase</keyword>
<dbReference type="GO" id="GO:0008168">
    <property type="term" value="F:methyltransferase activity"/>
    <property type="evidence" value="ECO:0007669"/>
    <property type="project" value="UniProtKB-KW"/>
</dbReference>
<dbReference type="Gene3D" id="3.40.50.12710">
    <property type="match status" value="1"/>
</dbReference>
<dbReference type="InterPro" id="IPR029063">
    <property type="entry name" value="SAM-dependent_MTases_sf"/>
</dbReference>
<dbReference type="Pfam" id="PF02636">
    <property type="entry name" value="Methyltransf_28"/>
    <property type="match status" value="1"/>
</dbReference>
<evidence type="ECO:0000313" key="4">
    <source>
        <dbReference type="Proteomes" id="UP001162834"/>
    </source>
</evidence>
<name>A0A9E6XZR9_9ACTN</name>
<keyword evidence="4" id="KW-1185">Reference proteome</keyword>
<accession>A0A9E6XZR9</accession>
<sequence>MVIQLRCVERAQPDDLQAVLPAIVEAAQVVDVDHARLAAVLDWVQYRKNFRATVMVRPFGRTAGAESDDQPLAEVAIDVRRAREMPREELVAQIVDRLQKALGIIPDVHECIHLEDWVRPSKSVMWSFNRSYWRHLAAWDETFQKDYADALPGGVSDGTNPAFWAEQISSFMVALNHLDEWSELPEQIHVLELGVGDGQQAKVWLDAFADACRTQGRDYLERVRYVMADYSPHVLARAGERVNELRGRVADIESLELDFRNPMMGLSHLRGKVLFAHTCNLYDNLPTDELMRVGGRAYEPLVRASITPGEVAEISARHGIAEADIVPAVQRVLREGPESLGGDLPAGVHFWADVWDAVHLEEIYAEIPAPASMRVAPSADVHLDELLDELPEWTRVHMSTVAVESFAQTLRLLHHEGVLVAQDLFVRETGQYASYRGPGKLEGSIVNWLNGPIFQLVGERSGFHVSVEPFGHRDRSNTVVLSARHRDAYNGPREETVRQLVGAH</sequence>
<evidence type="ECO:0000256" key="2">
    <source>
        <dbReference type="ARBA" id="ARBA00022679"/>
    </source>
</evidence>
<evidence type="ECO:0000256" key="1">
    <source>
        <dbReference type="ARBA" id="ARBA00022603"/>
    </source>
</evidence>
<dbReference type="KEGG" id="sbae:DSM104329_03440"/>
<dbReference type="EMBL" id="CP087164">
    <property type="protein sequence ID" value="UGS37028.1"/>
    <property type="molecule type" value="Genomic_DNA"/>
</dbReference>